<proteinExistence type="predicted"/>
<dbReference type="AlphaFoldDB" id="A0A177AGM5"/>
<feature type="compositionally biased region" description="Low complexity" evidence="1">
    <location>
        <begin position="80"/>
        <end position="93"/>
    </location>
</feature>
<dbReference type="GeneID" id="36285033"/>
<feature type="region of interest" description="Disordered" evidence="1">
    <location>
        <begin position="333"/>
        <end position="372"/>
    </location>
</feature>
<dbReference type="EMBL" id="KV441389">
    <property type="protein sequence ID" value="OAF61279.1"/>
    <property type="molecule type" value="Genomic_DNA"/>
</dbReference>
<evidence type="ECO:0000313" key="2">
    <source>
        <dbReference type="EMBL" id="OAF61279.1"/>
    </source>
</evidence>
<dbReference type="PANTHER" id="PTHR39610">
    <property type="entry name" value="BZIP DOMAIN-CONTAINING PROTEIN-RELATED"/>
    <property type="match status" value="1"/>
</dbReference>
<dbReference type="OrthoDB" id="5407781at2759"/>
<dbReference type="Proteomes" id="UP000077154">
    <property type="component" value="Unassembled WGS sequence"/>
</dbReference>
<name>A0A177AGM5_9PEZI</name>
<feature type="compositionally biased region" description="Polar residues" evidence="1">
    <location>
        <begin position="47"/>
        <end position="69"/>
    </location>
</feature>
<feature type="region of interest" description="Disordered" evidence="1">
    <location>
        <begin position="151"/>
        <end position="171"/>
    </location>
</feature>
<feature type="compositionally biased region" description="Basic and acidic residues" evidence="1">
    <location>
        <begin position="354"/>
        <end position="372"/>
    </location>
</feature>
<accession>A0A177AGM5</accession>
<reference evidence="2" key="1">
    <citation type="submission" date="2016-03" db="EMBL/GenBank/DDBJ databases">
        <title>Updated assembly of Pseudogymnoascus destructans, the fungus causing white-nose syndrome of bats.</title>
        <authorList>
            <person name="Palmer J.M."/>
            <person name="Drees K.P."/>
            <person name="Foster J.T."/>
            <person name="Lindner D.L."/>
        </authorList>
    </citation>
    <scope>NUCLEOTIDE SEQUENCE [LARGE SCALE GENOMIC DNA]</scope>
    <source>
        <strain evidence="2">20631-21</strain>
    </source>
</reference>
<dbReference type="RefSeq" id="XP_024326556.1">
    <property type="nucleotide sequence ID" value="XM_024465618.1"/>
</dbReference>
<dbReference type="VEuPathDB" id="FungiDB:GMDG_06439"/>
<feature type="compositionally biased region" description="Low complexity" evidence="1">
    <location>
        <begin position="206"/>
        <end position="218"/>
    </location>
</feature>
<feature type="compositionally biased region" description="Polar residues" evidence="1">
    <location>
        <begin position="333"/>
        <end position="349"/>
    </location>
</feature>
<feature type="compositionally biased region" description="Low complexity" evidence="1">
    <location>
        <begin position="228"/>
        <end position="243"/>
    </location>
</feature>
<feature type="compositionally biased region" description="Polar residues" evidence="1">
    <location>
        <begin position="24"/>
        <end position="33"/>
    </location>
</feature>
<evidence type="ECO:0000256" key="1">
    <source>
        <dbReference type="SAM" id="MobiDB-lite"/>
    </source>
</evidence>
<feature type="region of interest" description="Disordered" evidence="1">
    <location>
        <begin position="1"/>
        <end position="118"/>
    </location>
</feature>
<protein>
    <submittedName>
        <fullName evidence="2">Uncharacterized protein</fullName>
    </submittedName>
</protein>
<sequence>MTSVRTTVPVLSPLPSKNARSHIPTYQPTTTAHTMAPPGRTSPPPAGSNSDTTPVPANSGSPSDNTATAQDAPPSPRAGSVSAATTSLQATAAVNAGLAQEDSRRSSISSSRHTSRRRSTVLMNLAHNNPSVPAPGEMVHEPHAQTGLEASPRLGAAGGVGVGDPHHLRNPSLGEIHQELEQEQEAQVNRLLQMIRVQQHQLQSLRATSSLSPTTSATDDFFPSEPVTTTGTTSSSALATPLSIPRSPTYSMSAGVGQHPRSSFDLARADLQRRERSRTPSRHASPRQGSTAGLAEEGLGRDESAFYQAETHMLVRENQMLRLRIRELERQVAETSAHSTLTREPSLPSNLLVERSEADVTPRPQQTEEKTE</sequence>
<dbReference type="eggNOG" id="ENOG502S92C">
    <property type="taxonomic scope" value="Eukaryota"/>
</dbReference>
<feature type="region of interest" description="Disordered" evidence="1">
    <location>
        <begin position="206"/>
        <end position="299"/>
    </location>
</feature>
<gene>
    <name evidence="2" type="ORF">VC83_01946</name>
</gene>
<feature type="compositionally biased region" description="Basic and acidic residues" evidence="1">
    <location>
        <begin position="267"/>
        <end position="278"/>
    </location>
</feature>
<dbReference type="PANTHER" id="PTHR39610:SF2">
    <property type="entry name" value="BZIP DOMAIN-CONTAINING PROTEIN"/>
    <property type="match status" value="1"/>
</dbReference>
<organism evidence="2">
    <name type="scientific">Pseudogymnoascus destructans</name>
    <dbReference type="NCBI Taxonomy" id="655981"/>
    <lineage>
        <taxon>Eukaryota</taxon>
        <taxon>Fungi</taxon>
        <taxon>Dikarya</taxon>
        <taxon>Ascomycota</taxon>
        <taxon>Pezizomycotina</taxon>
        <taxon>Leotiomycetes</taxon>
        <taxon>Thelebolales</taxon>
        <taxon>Thelebolaceae</taxon>
        <taxon>Pseudogymnoascus</taxon>
    </lineage>
</organism>